<gene>
    <name evidence="10" type="ORF">SAMN06265360_110126</name>
</gene>
<dbReference type="AlphaFoldDB" id="A0A238XEH3"/>
<proteinExistence type="inferred from homology"/>
<dbReference type="OrthoDB" id="2769798at2"/>
<keyword evidence="4 6" id="KW-0274">FAD</keyword>
<feature type="domain" description="Acyl-CoA dehydrogenase/oxidase C-terminal" evidence="7">
    <location>
        <begin position="230"/>
        <end position="378"/>
    </location>
</feature>
<dbReference type="FunFam" id="2.40.110.10:FF:000001">
    <property type="entry name" value="Acyl-CoA dehydrogenase, mitochondrial"/>
    <property type="match status" value="1"/>
</dbReference>
<dbReference type="RefSeq" id="WP_089301544.1">
    <property type="nucleotide sequence ID" value="NZ_FZNW01000010.1"/>
</dbReference>
<reference evidence="10 11" key="1">
    <citation type="submission" date="2017-06" db="EMBL/GenBank/DDBJ databases">
        <authorList>
            <person name="Kim H.J."/>
            <person name="Triplett B.A."/>
        </authorList>
    </citation>
    <scope>NUCLEOTIDE SEQUENCE [LARGE SCALE GENOMIC DNA]</scope>
    <source>
        <strain evidence="10 11">DSM 45207</strain>
    </source>
</reference>
<dbReference type="PROSITE" id="PS00072">
    <property type="entry name" value="ACYL_COA_DH_1"/>
    <property type="match status" value="1"/>
</dbReference>
<dbReference type="InterPro" id="IPR009075">
    <property type="entry name" value="AcylCo_DH/oxidase_C"/>
</dbReference>
<evidence type="ECO:0000256" key="5">
    <source>
        <dbReference type="ARBA" id="ARBA00023002"/>
    </source>
</evidence>
<dbReference type="Pfam" id="PF00441">
    <property type="entry name" value="Acyl-CoA_dh_1"/>
    <property type="match status" value="1"/>
</dbReference>
<dbReference type="Gene3D" id="1.20.140.10">
    <property type="entry name" value="Butyryl-CoA Dehydrogenase, subunit A, domain 3"/>
    <property type="match status" value="1"/>
</dbReference>
<dbReference type="GO" id="GO:0050660">
    <property type="term" value="F:flavin adenine dinucleotide binding"/>
    <property type="evidence" value="ECO:0007669"/>
    <property type="project" value="InterPro"/>
</dbReference>
<dbReference type="PROSITE" id="PS00073">
    <property type="entry name" value="ACYL_COA_DH_2"/>
    <property type="match status" value="1"/>
</dbReference>
<dbReference type="InterPro" id="IPR006089">
    <property type="entry name" value="Acyl-CoA_DH_CS"/>
</dbReference>
<dbReference type="GO" id="GO:0003995">
    <property type="term" value="F:acyl-CoA dehydrogenase activity"/>
    <property type="evidence" value="ECO:0007669"/>
    <property type="project" value="InterPro"/>
</dbReference>
<feature type="domain" description="Acyl-CoA oxidase/dehydrogenase middle" evidence="8">
    <location>
        <begin position="124"/>
        <end position="217"/>
    </location>
</feature>
<evidence type="ECO:0000256" key="4">
    <source>
        <dbReference type="ARBA" id="ARBA00022827"/>
    </source>
</evidence>
<dbReference type="SUPFAM" id="SSF56645">
    <property type="entry name" value="Acyl-CoA dehydrogenase NM domain-like"/>
    <property type="match status" value="1"/>
</dbReference>
<dbReference type="PANTHER" id="PTHR43884:SF12">
    <property type="entry name" value="ISOVALERYL-COA DEHYDROGENASE, MITOCHONDRIAL-RELATED"/>
    <property type="match status" value="1"/>
</dbReference>
<dbReference type="InterPro" id="IPR036250">
    <property type="entry name" value="AcylCo_DH-like_C"/>
</dbReference>
<dbReference type="Pfam" id="PF02770">
    <property type="entry name" value="Acyl-CoA_dh_M"/>
    <property type="match status" value="1"/>
</dbReference>
<organism evidence="10 11">
    <name type="scientific">Haloechinothrix alba</name>
    <dbReference type="NCBI Taxonomy" id="664784"/>
    <lineage>
        <taxon>Bacteria</taxon>
        <taxon>Bacillati</taxon>
        <taxon>Actinomycetota</taxon>
        <taxon>Actinomycetes</taxon>
        <taxon>Pseudonocardiales</taxon>
        <taxon>Pseudonocardiaceae</taxon>
        <taxon>Haloechinothrix</taxon>
    </lineage>
</organism>
<dbReference type="PANTHER" id="PTHR43884">
    <property type="entry name" value="ACYL-COA DEHYDROGENASE"/>
    <property type="match status" value="1"/>
</dbReference>
<dbReference type="Proteomes" id="UP000198348">
    <property type="component" value="Unassembled WGS sequence"/>
</dbReference>
<accession>A0A238XEH3</accession>
<keyword evidence="5 6" id="KW-0560">Oxidoreductase</keyword>
<keyword evidence="3 6" id="KW-0285">Flavoprotein</keyword>
<dbReference type="SUPFAM" id="SSF47203">
    <property type="entry name" value="Acyl-CoA dehydrogenase C-terminal domain-like"/>
    <property type="match status" value="1"/>
</dbReference>
<dbReference type="PIRSF" id="PIRSF016578">
    <property type="entry name" value="HsaA"/>
    <property type="match status" value="1"/>
</dbReference>
<evidence type="ECO:0000256" key="3">
    <source>
        <dbReference type="ARBA" id="ARBA00022630"/>
    </source>
</evidence>
<dbReference type="Gene3D" id="1.10.540.10">
    <property type="entry name" value="Acyl-CoA dehydrogenase/oxidase, N-terminal domain"/>
    <property type="match status" value="1"/>
</dbReference>
<evidence type="ECO:0000256" key="1">
    <source>
        <dbReference type="ARBA" id="ARBA00001974"/>
    </source>
</evidence>
<name>A0A238XEH3_9PSEU</name>
<dbReference type="InterPro" id="IPR037069">
    <property type="entry name" value="AcylCoA_DH/ox_N_sf"/>
</dbReference>
<evidence type="ECO:0000256" key="6">
    <source>
        <dbReference type="RuleBase" id="RU362125"/>
    </source>
</evidence>
<comment type="cofactor">
    <cofactor evidence="1 6">
        <name>FAD</name>
        <dbReference type="ChEBI" id="CHEBI:57692"/>
    </cofactor>
</comment>
<dbReference type="InterPro" id="IPR006091">
    <property type="entry name" value="Acyl-CoA_Oxase/DH_mid-dom"/>
</dbReference>
<dbReference type="Gene3D" id="2.40.110.10">
    <property type="entry name" value="Butyryl-CoA Dehydrogenase, subunit A, domain 2"/>
    <property type="match status" value="1"/>
</dbReference>
<evidence type="ECO:0000259" key="7">
    <source>
        <dbReference type="Pfam" id="PF00441"/>
    </source>
</evidence>
<evidence type="ECO:0000256" key="2">
    <source>
        <dbReference type="ARBA" id="ARBA00009347"/>
    </source>
</evidence>
<sequence>MPAERTLPNTEAEDLIALAREIAREELAPVAGEFEQAHRFPREQFRLLGKSGLLGLPYPERWGGGDVPYEVYLQALEEIASAWMSVGVGMSVHTMSCFALAYYGTEQQRDRWLPDMLSGQLLGAYALSEPHAGSDAAALTTRAEPDGEHYVVNGTKAWITHGGEADYYTTMVRTDPDGSKGISCLLVDAGTDGLSAAPPEQKMGMTASTTAQLVFSDARVERERLIGDEGSGLRIALDSLASGRLGIAACSVGLAQAALDEAVAYATQRTQFGTPIIDFQGIEFLLADMAAAVESSRATYLEAARRKDRGLPFGRQASIAKLVATDSAMKVTTDAVQVLGGAGYTRDFPVERYMREAKVPQIFEGTNQIQRMVIARELRRG</sequence>
<dbReference type="InterPro" id="IPR046373">
    <property type="entry name" value="Acyl-CoA_Oxase/DH_mid-dom_sf"/>
</dbReference>
<feature type="domain" description="Acyl-CoA dehydrogenase/oxidase N-terminal" evidence="9">
    <location>
        <begin position="11"/>
        <end position="120"/>
    </location>
</feature>
<comment type="similarity">
    <text evidence="2 6">Belongs to the acyl-CoA dehydrogenase family.</text>
</comment>
<dbReference type="InterPro" id="IPR009100">
    <property type="entry name" value="AcylCoA_DH/oxidase_NM_dom_sf"/>
</dbReference>
<evidence type="ECO:0000259" key="9">
    <source>
        <dbReference type="Pfam" id="PF02771"/>
    </source>
</evidence>
<evidence type="ECO:0000259" key="8">
    <source>
        <dbReference type="Pfam" id="PF02770"/>
    </source>
</evidence>
<dbReference type="InterPro" id="IPR013786">
    <property type="entry name" value="AcylCoA_DH/ox_N"/>
</dbReference>
<dbReference type="Pfam" id="PF02771">
    <property type="entry name" value="Acyl-CoA_dh_N"/>
    <property type="match status" value="1"/>
</dbReference>
<evidence type="ECO:0000313" key="11">
    <source>
        <dbReference type="Proteomes" id="UP000198348"/>
    </source>
</evidence>
<evidence type="ECO:0000313" key="10">
    <source>
        <dbReference type="EMBL" id="SNR57082.1"/>
    </source>
</evidence>
<protein>
    <submittedName>
        <fullName evidence="10">Acyl-CoA dehydrogenase</fullName>
    </submittedName>
</protein>
<dbReference type="FunFam" id="1.20.140.10:FF:000004">
    <property type="entry name" value="Acyl-CoA dehydrogenase FadE25"/>
    <property type="match status" value="1"/>
</dbReference>
<keyword evidence="11" id="KW-1185">Reference proteome</keyword>
<dbReference type="EMBL" id="FZNW01000010">
    <property type="protein sequence ID" value="SNR57082.1"/>
    <property type="molecule type" value="Genomic_DNA"/>
</dbReference>